<dbReference type="GO" id="GO:0051301">
    <property type="term" value="P:cell division"/>
    <property type="evidence" value="ECO:0007669"/>
    <property type="project" value="UniProtKB-UniRule"/>
</dbReference>
<dbReference type="HAMAP" id="MF_00631">
    <property type="entry name" value="CrgA"/>
    <property type="match status" value="1"/>
</dbReference>
<evidence type="ECO:0000256" key="4">
    <source>
        <dbReference type="ARBA" id="ARBA00022989"/>
    </source>
</evidence>
<reference evidence="8 9" key="1">
    <citation type="submission" date="2020-12" db="EMBL/GenBank/DDBJ databases">
        <authorList>
            <person name="Zhou J."/>
        </authorList>
    </citation>
    <scope>NUCLEOTIDE SEQUENCE [LARGE SCALE GENOMIC DNA]</scope>
    <source>
        <strain evidence="8 9">CCUG 61299</strain>
    </source>
</reference>
<feature type="transmembrane region" description="Helical" evidence="7">
    <location>
        <begin position="26"/>
        <end position="49"/>
    </location>
</feature>
<protein>
    <recommendedName>
        <fullName evidence="7">Cell division protein CrgA</fullName>
    </recommendedName>
</protein>
<keyword evidence="5 7" id="KW-0472">Membrane</keyword>
<dbReference type="AlphaFoldDB" id="A0A7T7S2E4"/>
<evidence type="ECO:0000256" key="6">
    <source>
        <dbReference type="ARBA" id="ARBA00023306"/>
    </source>
</evidence>
<keyword evidence="2 7" id="KW-0132">Cell division</keyword>
<keyword evidence="4 7" id="KW-1133">Transmembrane helix</keyword>
<dbReference type="InterPro" id="IPR009619">
    <property type="entry name" value="CrgA"/>
</dbReference>
<keyword evidence="6 7" id="KW-0131">Cell cycle</keyword>
<evidence type="ECO:0000256" key="1">
    <source>
        <dbReference type="ARBA" id="ARBA00022475"/>
    </source>
</evidence>
<keyword evidence="3 7" id="KW-0812">Transmembrane</keyword>
<dbReference type="Pfam" id="PF06781">
    <property type="entry name" value="CrgA"/>
    <property type="match status" value="1"/>
</dbReference>
<evidence type="ECO:0000256" key="2">
    <source>
        <dbReference type="ARBA" id="ARBA00022618"/>
    </source>
</evidence>
<gene>
    <name evidence="7" type="primary">crgA</name>
    <name evidence="8" type="ORF">JG540_00090</name>
</gene>
<dbReference type="Proteomes" id="UP000595895">
    <property type="component" value="Chromosome"/>
</dbReference>
<feature type="transmembrane region" description="Helical" evidence="7">
    <location>
        <begin position="69"/>
        <end position="88"/>
    </location>
</feature>
<comment type="function">
    <text evidence="7">Involved in cell division.</text>
</comment>
<accession>A0A7T7S2E4</accession>
<keyword evidence="1 7" id="KW-1003">Cell membrane</keyword>
<sequence>MEESRAAANRVSRTPVKVRDVHSPGWYAPTMVGLMLIGLVWVVVTYLFQGAYPVPYFVKSHGGDWLRNGNLYVGALIALVGFLGLLRWK</sequence>
<organism evidence="8 9">
    <name type="scientific">Actinomyces weissii</name>
    <dbReference type="NCBI Taxonomy" id="675090"/>
    <lineage>
        <taxon>Bacteria</taxon>
        <taxon>Bacillati</taxon>
        <taxon>Actinomycetota</taxon>
        <taxon>Actinomycetes</taxon>
        <taxon>Actinomycetales</taxon>
        <taxon>Actinomycetaceae</taxon>
        <taxon>Actinomyces</taxon>
    </lineage>
</organism>
<dbReference type="EMBL" id="CP066802">
    <property type="protein sequence ID" value="QQM68233.1"/>
    <property type="molecule type" value="Genomic_DNA"/>
</dbReference>
<name>A0A7T7S2E4_9ACTO</name>
<evidence type="ECO:0000256" key="3">
    <source>
        <dbReference type="ARBA" id="ARBA00022692"/>
    </source>
</evidence>
<comment type="subcellular location">
    <subcellularLocation>
        <location evidence="7">Cell membrane</location>
        <topology evidence="7">Multi-pass membrane protein</topology>
    </subcellularLocation>
</comment>
<evidence type="ECO:0000313" key="9">
    <source>
        <dbReference type="Proteomes" id="UP000595895"/>
    </source>
</evidence>
<evidence type="ECO:0000256" key="7">
    <source>
        <dbReference type="HAMAP-Rule" id="MF_00631"/>
    </source>
</evidence>
<proteinExistence type="inferred from homology"/>
<evidence type="ECO:0000313" key="8">
    <source>
        <dbReference type="EMBL" id="QQM68233.1"/>
    </source>
</evidence>
<dbReference type="KEGG" id="awe:JG540_00090"/>
<evidence type="ECO:0000256" key="5">
    <source>
        <dbReference type="ARBA" id="ARBA00023136"/>
    </source>
</evidence>
<comment type="similarity">
    <text evidence="7">Belongs to the CrgA family.</text>
</comment>
<keyword evidence="9" id="KW-1185">Reference proteome</keyword>
<dbReference type="GO" id="GO:0005886">
    <property type="term" value="C:plasma membrane"/>
    <property type="evidence" value="ECO:0007669"/>
    <property type="project" value="UniProtKB-SubCell"/>
</dbReference>